<proteinExistence type="predicted"/>
<feature type="signal peptide" evidence="1">
    <location>
        <begin position="1"/>
        <end position="23"/>
    </location>
</feature>
<comment type="caution">
    <text evidence="2">The sequence shown here is derived from an EMBL/GenBank/DDBJ whole genome shotgun (WGS) entry which is preliminary data.</text>
</comment>
<name>A0ABV4ALS5_9GAMM</name>
<evidence type="ECO:0000313" key="3">
    <source>
        <dbReference type="Proteomes" id="UP001562159"/>
    </source>
</evidence>
<dbReference type="Proteomes" id="UP001562159">
    <property type="component" value="Unassembled WGS sequence"/>
</dbReference>
<dbReference type="EMBL" id="JBGBPY010000001">
    <property type="protein sequence ID" value="MEY2181349.1"/>
    <property type="molecule type" value="Genomic_DNA"/>
</dbReference>
<gene>
    <name evidence="2" type="ORF">AB7878_02880</name>
</gene>
<keyword evidence="1" id="KW-0732">Signal</keyword>
<sequence length="443" mass="49033">MLARHAVRASFIAALLVCASAAAQSFDPSSLKLLQTMERKPTTLARYQYLVQKVQTLSHDDQLLALQFMAFSQAELGLYDQAVFGFPLKNALPDGFTLPTPTEWKSADAVDAITALAAQRRIVMVNEAHHDGHTRQLTLELLPRLRALGFTYFAAEALGDDDPDLARRGYPVRKSGTEYLRDPMYGDILREAIRLGYTIVPYDNALAGEAREAAQAEALYRKVFAKDPNARLFVHAGYAHIDKAPGRLGKWQPMAMQLEKLTGLVPLSIDQTDFLETGLDSSDAYHRLAHAFPSDKPEILLNRQTGQPWSARPAAYDINVILPATLSIEAFGKYKYGGRLNYEQVGLPHVIDTNEMQRAGWLTLGGKRRPYAIDAALCRGTIPCVVDAYYLGEPNDAIAADRYAFMGPTETSKLYLRPGAYRLRASDGNDRTLSESTIKIAPP</sequence>
<evidence type="ECO:0008006" key="4">
    <source>
        <dbReference type="Google" id="ProtNLM"/>
    </source>
</evidence>
<organism evidence="2 3">
    <name type="scientific">Rhodanobacter humi</name>
    <dbReference type="NCBI Taxonomy" id="1888173"/>
    <lineage>
        <taxon>Bacteria</taxon>
        <taxon>Pseudomonadati</taxon>
        <taxon>Pseudomonadota</taxon>
        <taxon>Gammaproteobacteria</taxon>
        <taxon>Lysobacterales</taxon>
        <taxon>Rhodanobacteraceae</taxon>
        <taxon>Rhodanobacter</taxon>
    </lineage>
</organism>
<protein>
    <recommendedName>
        <fullName evidence="4">Polysaccharide deacetylase</fullName>
    </recommendedName>
</protein>
<reference evidence="2 3" key="1">
    <citation type="submission" date="2024-07" db="EMBL/GenBank/DDBJ databases">
        <title>Molecular mechanisms and environmental adaptations of flagellar loss and biofilm growth of Rhodanobacter under environmental stress.</title>
        <authorList>
            <person name="Chen M."/>
        </authorList>
    </citation>
    <scope>NUCLEOTIDE SEQUENCE [LARGE SCALE GENOMIC DNA]</scope>
    <source>
        <strain evidence="2 3">RS22</strain>
    </source>
</reference>
<evidence type="ECO:0000313" key="2">
    <source>
        <dbReference type="EMBL" id="MEY2181349.1"/>
    </source>
</evidence>
<keyword evidence="3" id="KW-1185">Reference proteome</keyword>
<feature type="chain" id="PRO_5045532860" description="Polysaccharide deacetylase" evidence="1">
    <location>
        <begin position="24"/>
        <end position="443"/>
    </location>
</feature>
<accession>A0ABV4ALS5</accession>
<evidence type="ECO:0000256" key="1">
    <source>
        <dbReference type="SAM" id="SignalP"/>
    </source>
</evidence>